<evidence type="ECO:0000256" key="1">
    <source>
        <dbReference type="SAM" id="Phobius"/>
    </source>
</evidence>
<evidence type="ECO:0000313" key="2">
    <source>
        <dbReference type="EMBL" id="AGG67974.1"/>
    </source>
</evidence>
<evidence type="ECO:0000313" key="3">
    <source>
        <dbReference type="Proteomes" id="UP000011760"/>
    </source>
</evidence>
<organism evidence="2 3">
    <name type="scientific">Corynebacterium callunae DSM 20147</name>
    <dbReference type="NCBI Taxonomy" id="1121353"/>
    <lineage>
        <taxon>Bacteria</taxon>
        <taxon>Bacillati</taxon>
        <taxon>Actinomycetota</taxon>
        <taxon>Actinomycetes</taxon>
        <taxon>Mycobacteriales</taxon>
        <taxon>Corynebacteriaceae</taxon>
        <taxon>Corynebacterium</taxon>
    </lineage>
</organism>
<feature type="transmembrane region" description="Helical" evidence="1">
    <location>
        <begin position="12"/>
        <end position="32"/>
    </location>
</feature>
<dbReference type="Proteomes" id="UP000011760">
    <property type="component" value="Chromosome"/>
</dbReference>
<keyword evidence="1" id="KW-0472">Membrane</keyword>
<gene>
    <name evidence="2" type="ORF">H924_12765</name>
</gene>
<sequence>MIRLNLRLKRVLIICWLLGIWAMLAITPSSYLSY</sequence>
<keyword evidence="1" id="KW-1133">Transmembrane helix</keyword>
<dbReference type="HOGENOM" id="CLU_3373242_0_0_11"/>
<dbReference type="AlphaFoldDB" id="M1UP00"/>
<reference evidence="2 3" key="1">
    <citation type="submission" date="2013-02" db="EMBL/GenBank/DDBJ databases">
        <title>The complete genome sequence of Corynebacterium callunae DSM 20147.</title>
        <authorList>
            <person name="Ruckert C."/>
            <person name="Albersmeier A."/>
            <person name="Kalinowski J."/>
        </authorList>
    </citation>
    <scope>NUCLEOTIDE SEQUENCE [LARGE SCALE GENOMIC DNA]</scope>
    <source>
        <strain evidence="2 3">DSM 20147</strain>
    </source>
</reference>
<dbReference type="KEGG" id="ccn:H924_12765"/>
<protein>
    <submittedName>
        <fullName evidence="2">Uncharacterized protein</fullName>
    </submittedName>
</protein>
<proteinExistence type="predicted"/>
<dbReference type="EMBL" id="CP004354">
    <property type="protein sequence ID" value="AGG67974.1"/>
    <property type="molecule type" value="Genomic_DNA"/>
</dbReference>
<keyword evidence="1" id="KW-0812">Transmembrane</keyword>
<dbReference type="STRING" id="1121353.H924_12765"/>
<accession>M1UP00</accession>
<keyword evidence="3" id="KW-1185">Reference proteome</keyword>
<name>M1UP00_9CORY</name>